<evidence type="ECO:0000313" key="3">
    <source>
        <dbReference type="EMBL" id="CAF4506177.1"/>
    </source>
</evidence>
<feature type="non-terminal residue" evidence="2">
    <location>
        <position position="1"/>
    </location>
</feature>
<dbReference type="EMBL" id="CAJNXB010000241">
    <property type="protein sequence ID" value="CAF3039188.1"/>
    <property type="molecule type" value="Genomic_DNA"/>
</dbReference>
<evidence type="ECO:0000313" key="4">
    <source>
        <dbReference type="Proteomes" id="UP000663825"/>
    </source>
</evidence>
<accession>A0A817LKG3</accession>
<feature type="transmembrane region" description="Helical" evidence="1">
    <location>
        <begin position="65"/>
        <end position="83"/>
    </location>
</feature>
<gene>
    <name evidence="2" type="ORF">TIS948_LOCUS3427</name>
    <name evidence="3" type="ORF">UJA718_LOCUS26676</name>
</gene>
<keyword evidence="1" id="KW-0472">Membrane</keyword>
<sequence>SKRGEQKSGVGVYDGGGYDGVDGVYDYVDGVYDGDYVGDGVDYVYDGDVVYYGYDGDVVGYDGDVVYVMLLIFMLLVFLLILIKSYIYSFGNSEELEFDSSPIIIHTTAHHLSNRLSTNADQSYIKGNQLQYFFASPSDSIIFDDDNTNETKFQQTEPDAILSSLSSYWHTYIIKHAHLSLSSHPSGIV</sequence>
<dbReference type="AlphaFoldDB" id="A0A817LKG3"/>
<keyword evidence="1" id="KW-0812">Transmembrane</keyword>
<dbReference type="Proteomes" id="UP000663873">
    <property type="component" value="Unassembled WGS sequence"/>
</dbReference>
<comment type="caution">
    <text evidence="2">The sequence shown here is derived from an EMBL/GenBank/DDBJ whole genome shotgun (WGS) entry which is preliminary data.</text>
</comment>
<evidence type="ECO:0000256" key="1">
    <source>
        <dbReference type="SAM" id="Phobius"/>
    </source>
</evidence>
<proteinExistence type="predicted"/>
<evidence type="ECO:0000313" key="5">
    <source>
        <dbReference type="Proteomes" id="UP000663873"/>
    </source>
</evidence>
<dbReference type="Proteomes" id="UP000663825">
    <property type="component" value="Unassembled WGS sequence"/>
</dbReference>
<reference evidence="2" key="1">
    <citation type="submission" date="2021-02" db="EMBL/GenBank/DDBJ databases">
        <authorList>
            <person name="Nowell W R."/>
        </authorList>
    </citation>
    <scope>NUCLEOTIDE SEQUENCE</scope>
</reference>
<keyword evidence="5" id="KW-1185">Reference proteome</keyword>
<name>A0A817LKG3_9BILA</name>
<protein>
    <submittedName>
        <fullName evidence="2">Uncharacterized protein</fullName>
    </submittedName>
</protein>
<organism evidence="2 4">
    <name type="scientific">Rotaria socialis</name>
    <dbReference type="NCBI Taxonomy" id="392032"/>
    <lineage>
        <taxon>Eukaryota</taxon>
        <taxon>Metazoa</taxon>
        <taxon>Spiralia</taxon>
        <taxon>Gnathifera</taxon>
        <taxon>Rotifera</taxon>
        <taxon>Eurotatoria</taxon>
        <taxon>Bdelloidea</taxon>
        <taxon>Philodinida</taxon>
        <taxon>Philodinidae</taxon>
        <taxon>Rotaria</taxon>
    </lineage>
</organism>
<keyword evidence="1" id="KW-1133">Transmembrane helix</keyword>
<evidence type="ECO:0000313" key="2">
    <source>
        <dbReference type="EMBL" id="CAF3039188.1"/>
    </source>
</evidence>
<dbReference type="EMBL" id="CAJOBP010007042">
    <property type="protein sequence ID" value="CAF4506177.1"/>
    <property type="molecule type" value="Genomic_DNA"/>
</dbReference>